<evidence type="ECO:0000259" key="4">
    <source>
        <dbReference type="Pfam" id="PF00496"/>
    </source>
</evidence>
<organism evidence="5 6">
    <name type="scientific">Plastoroseomonas hellenica</name>
    <dbReference type="NCBI Taxonomy" id="2687306"/>
    <lineage>
        <taxon>Bacteria</taxon>
        <taxon>Pseudomonadati</taxon>
        <taxon>Pseudomonadota</taxon>
        <taxon>Alphaproteobacteria</taxon>
        <taxon>Acetobacterales</taxon>
        <taxon>Acetobacteraceae</taxon>
        <taxon>Plastoroseomonas</taxon>
    </lineage>
</organism>
<gene>
    <name evidence="5" type="ORF">GXW71_25470</name>
</gene>
<dbReference type="SUPFAM" id="SSF53850">
    <property type="entry name" value="Periplasmic binding protein-like II"/>
    <property type="match status" value="1"/>
</dbReference>
<dbReference type="InterPro" id="IPR006311">
    <property type="entry name" value="TAT_signal"/>
</dbReference>
<dbReference type="Proteomes" id="UP001196870">
    <property type="component" value="Unassembled WGS sequence"/>
</dbReference>
<name>A0ABS5F576_9PROT</name>
<dbReference type="Gene3D" id="3.10.105.10">
    <property type="entry name" value="Dipeptide-binding Protein, Domain 3"/>
    <property type="match status" value="1"/>
</dbReference>
<evidence type="ECO:0000256" key="1">
    <source>
        <dbReference type="ARBA" id="ARBA00004418"/>
    </source>
</evidence>
<protein>
    <submittedName>
        <fullName evidence="5">ABC transporter substrate-binding protein</fullName>
    </submittedName>
</protein>
<proteinExistence type="inferred from homology"/>
<dbReference type="EMBL" id="JAAGBB010000040">
    <property type="protein sequence ID" value="MBR0667731.1"/>
    <property type="molecule type" value="Genomic_DNA"/>
</dbReference>
<evidence type="ECO:0000313" key="5">
    <source>
        <dbReference type="EMBL" id="MBR0667731.1"/>
    </source>
</evidence>
<sequence length="527" mass="58219">MDRRRFLQAGAAGAAALVAPSLTQAQGARVFRFKPNADATILDPVFTTAFSTRYLALMSYDTLYGMDNALNPHPQMVAGHVIEDDGKRWRLTLREGLRFHDGAPVLARDCVASIRRWGRVDAMGQLLMSVTDELSAASDKEIVFRLKRPFALLPNALAKSTSFIPVIMPERLITDPAKQVTEVVGSGPFRYLANERVNGARSVWEKFAGYVPRPDGVTEFTSGPKIAHLDRVEWMIIPDAPTAAAAVISGEIDWYEDVLLDLVPLLRRDRNVVLGSYNPAGNMGILAINHLHPPFDNPAIRRAMLGAIDQSEVMTAVAGTDRALWNTGVGYFCPDSPMASDAGIAAMTAPRDYDRTRRELAAAGYRGEKVAFLQAANFYTMSQQVDVTADQMRRAGMNVEIIPVDFGVWLQRRANRAPVAQGGWNCTTTLLPGLDLWDPTSHLPLRGNGLSAWFGWPTAPGLEALRDEWIAAPELPARQAVARRIQEQAFQEVPYVPTGRWRDLTAYRRNVTGMLTGMPLFYNLRKG</sequence>
<comment type="caution">
    <text evidence="5">The sequence shown here is derived from an EMBL/GenBank/DDBJ whole genome shotgun (WGS) entry which is preliminary data.</text>
</comment>
<dbReference type="CDD" id="cd08502">
    <property type="entry name" value="PBP2_NikA_DppA_OppA_like_16"/>
    <property type="match status" value="1"/>
</dbReference>
<evidence type="ECO:0000256" key="2">
    <source>
        <dbReference type="ARBA" id="ARBA00005695"/>
    </source>
</evidence>
<dbReference type="PANTHER" id="PTHR30290:SF38">
    <property type="entry name" value="D,D-DIPEPTIDE-BINDING PERIPLASMIC PROTEIN DDPA-RELATED"/>
    <property type="match status" value="1"/>
</dbReference>
<accession>A0ABS5F576</accession>
<dbReference type="PIRSF" id="PIRSF002741">
    <property type="entry name" value="MppA"/>
    <property type="match status" value="1"/>
</dbReference>
<reference evidence="6" key="1">
    <citation type="journal article" date="2021" name="Syst. Appl. Microbiol.">
        <title>Roseomonas hellenica sp. nov., isolated from roots of wild-growing Alkanna tinctoria.</title>
        <authorList>
            <person name="Rat A."/>
            <person name="Naranjo H.D."/>
            <person name="Lebbe L."/>
            <person name="Cnockaert M."/>
            <person name="Krigas N."/>
            <person name="Grigoriadou K."/>
            <person name="Maloupa E."/>
            <person name="Willems A."/>
        </authorList>
    </citation>
    <scope>NUCLEOTIDE SEQUENCE [LARGE SCALE GENOMIC DNA]</scope>
    <source>
        <strain evidence="6">LMG 31523</strain>
    </source>
</reference>
<dbReference type="Pfam" id="PF00496">
    <property type="entry name" value="SBP_bac_5"/>
    <property type="match status" value="1"/>
</dbReference>
<feature type="domain" description="Solute-binding protein family 5" evidence="4">
    <location>
        <begin position="72"/>
        <end position="425"/>
    </location>
</feature>
<dbReference type="InterPro" id="IPR000914">
    <property type="entry name" value="SBP_5_dom"/>
</dbReference>
<keyword evidence="3" id="KW-0732">Signal</keyword>
<dbReference type="RefSeq" id="WP_211855509.1">
    <property type="nucleotide sequence ID" value="NZ_JAAGBB010000040.1"/>
</dbReference>
<comment type="subcellular location">
    <subcellularLocation>
        <location evidence="1">Periplasm</location>
    </subcellularLocation>
</comment>
<keyword evidence="6" id="KW-1185">Reference proteome</keyword>
<dbReference type="PROSITE" id="PS51318">
    <property type="entry name" value="TAT"/>
    <property type="match status" value="1"/>
</dbReference>
<evidence type="ECO:0000256" key="3">
    <source>
        <dbReference type="ARBA" id="ARBA00022729"/>
    </source>
</evidence>
<dbReference type="InterPro" id="IPR039424">
    <property type="entry name" value="SBP_5"/>
</dbReference>
<comment type="similarity">
    <text evidence="2">Belongs to the bacterial solute-binding protein 5 family.</text>
</comment>
<dbReference type="PANTHER" id="PTHR30290">
    <property type="entry name" value="PERIPLASMIC BINDING COMPONENT OF ABC TRANSPORTER"/>
    <property type="match status" value="1"/>
</dbReference>
<dbReference type="Gene3D" id="3.40.190.10">
    <property type="entry name" value="Periplasmic binding protein-like II"/>
    <property type="match status" value="1"/>
</dbReference>
<evidence type="ECO:0000313" key="6">
    <source>
        <dbReference type="Proteomes" id="UP001196870"/>
    </source>
</evidence>
<dbReference type="InterPro" id="IPR030678">
    <property type="entry name" value="Peptide/Ni-bd"/>
</dbReference>